<organism evidence="1 2">
    <name type="scientific">Cereibacter azotoformans</name>
    <dbReference type="NCBI Taxonomy" id="43057"/>
    <lineage>
        <taxon>Bacteria</taxon>
        <taxon>Pseudomonadati</taxon>
        <taxon>Pseudomonadota</taxon>
        <taxon>Alphaproteobacteria</taxon>
        <taxon>Rhodobacterales</taxon>
        <taxon>Paracoccaceae</taxon>
        <taxon>Cereibacter</taxon>
    </lineage>
</organism>
<name>A0A2T5JHC4_9RHOB</name>
<evidence type="ECO:0000313" key="2">
    <source>
        <dbReference type="Proteomes" id="UP000244060"/>
    </source>
</evidence>
<gene>
    <name evidence="1" type="ORF">C8J28_1742</name>
</gene>
<comment type="caution">
    <text evidence="1">The sequence shown here is derived from an EMBL/GenBank/DDBJ whole genome shotgun (WGS) entry which is preliminary data.</text>
</comment>
<sequence length="80" mass="9256">MSNLYCLSEAQVDRLKPFFRKSHDKPRVDDRRVLRLTPRSWCDLVILPTLTGRDRRTHAAIFSFMAGVTPPMPMLGRSLL</sequence>
<proteinExistence type="predicted"/>
<dbReference type="AlphaFoldDB" id="A0A2T5JHC4"/>
<evidence type="ECO:0008006" key="3">
    <source>
        <dbReference type="Google" id="ProtNLM"/>
    </source>
</evidence>
<accession>A0A2T5JHC4</accession>
<keyword evidence="2" id="KW-1185">Reference proteome</keyword>
<protein>
    <recommendedName>
        <fullName evidence="3">Transposase</fullName>
    </recommendedName>
</protein>
<reference evidence="1 2" key="1">
    <citation type="submission" date="2018-04" db="EMBL/GenBank/DDBJ databases">
        <title>Genomic Encyclopedia of Type Strains, Phase III (KMG-III): the genomes of soil and plant-associated and newly described type strains.</title>
        <authorList>
            <person name="Whitman W."/>
        </authorList>
    </citation>
    <scope>NUCLEOTIDE SEQUENCE [LARGE SCALE GENOMIC DNA]</scope>
    <source>
        <strain evidence="1 2">KA25</strain>
    </source>
</reference>
<dbReference type="Proteomes" id="UP000244060">
    <property type="component" value="Unassembled WGS sequence"/>
</dbReference>
<evidence type="ECO:0000313" key="1">
    <source>
        <dbReference type="EMBL" id="PTR05168.1"/>
    </source>
</evidence>
<dbReference type="EMBL" id="QAOT01000074">
    <property type="protein sequence ID" value="PTR05168.1"/>
    <property type="molecule type" value="Genomic_DNA"/>
</dbReference>